<dbReference type="OrthoDB" id="550937at2759"/>
<dbReference type="Proteomes" id="UP000722791">
    <property type="component" value="Unassembled WGS sequence"/>
</dbReference>
<evidence type="ECO:0000313" key="4">
    <source>
        <dbReference type="EMBL" id="GIM03031.1"/>
    </source>
</evidence>
<keyword evidence="5" id="KW-1185">Reference proteome</keyword>
<evidence type="ECO:0000313" key="5">
    <source>
        <dbReference type="Proteomes" id="UP000747110"/>
    </source>
</evidence>
<evidence type="ECO:0000313" key="3">
    <source>
        <dbReference type="EMBL" id="GIL75158.1"/>
    </source>
</evidence>
<name>A0A8J4FHE5_9CHLO</name>
<organism evidence="3 5">
    <name type="scientific">Volvox reticuliferus</name>
    <dbReference type="NCBI Taxonomy" id="1737510"/>
    <lineage>
        <taxon>Eukaryota</taxon>
        <taxon>Viridiplantae</taxon>
        <taxon>Chlorophyta</taxon>
        <taxon>core chlorophytes</taxon>
        <taxon>Chlorophyceae</taxon>
        <taxon>CS clade</taxon>
        <taxon>Chlamydomonadales</taxon>
        <taxon>Volvocaceae</taxon>
        <taxon>Volvox</taxon>
    </lineage>
</organism>
<proteinExistence type="predicted"/>
<dbReference type="EMBL" id="BNCP01000007">
    <property type="protein sequence ID" value="GIL75158.1"/>
    <property type="molecule type" value="Genomic_DNA"/>
</dbReference>
<sequence>MGSAQRTFLQGLSEIERDALLFHVEGSTGGQTDGGGSNRGSRADLEHARNVITRERERRKQLEAQVTSLQAKVKEQSTQLDALRNERDALRHHAMRNDDRGVRLASQLASLEQENASLSAKLLAANNDRAQLQSKIDTMQIRIAELQQAYVTMATSDDGVERRDLIRRSKIGGLMADMAATGVLDADLQHMGTFLQQRQTQRMAFSTIAALTRERDTLQQRLTELSDRLSESVSREAATRGTHALRSASWKRSAVQAEARLTTTLKRVRELSDELRKRDSTARQRERYLAQLERTVMAQHKSLQQLRRLLENGVVGGGGAPPHPRGSRDVPSPPNSSDSVRPTGHGATPPSPSGRGAGGRKPARQEQPGACMVRFHEGRGSDLEAAPGSPSRSQRLLEPRNPHQHPYSYVHTHFVMREQQGPRDSSGAGGHAGSLQHAEGMKHHGGVASAAAGRHSAGGGDPWTGRPLSPSRLGRGQPRAQSADAAASRIGGRVARADRDAQFEAPRSPSDASVGEVRSTENIDCYSIAPREIWQWRNYASVSPGRDVVCKG</sequence>
<evidence type="ECO:0000256" key="1">
    <source>
        <dbReference type="SAM" id="Coils"/>
    </source>
</evidence>
<keyword evidence="1" id="KW-0175">Coiled coil</keyword>
<feature type="region of interest" description="Disordered" evidence="2">
    <location>
        <begin position="379"/>
        <end position="406"/>
    </location>
</feature>
<feature type="compositionally biased region" description="Low complexity" evidence="2">
    <location>
        <begin position="335"/>
        <end position="348"/>
    </location>
</feature>
<feature type="coiled-coil region" evidence="1">
    <location>
        <begin position="254"/>
        <end position="309"/>
    </location>
</feature>
<gene>
    <name evidence="3" type="ORF">Vretifemale_4991</name>
    <name evidence="4" type="ORF">Vretimale_7842</name>
</gene>
<dbReference type="Proteomes" id="UP000747110">
    <property type="component" value="Unassembled WGS sequence"/>
</dbReference>
<evidence type="ECO:0000256" key="2">
    <source>
        <dbReference type="SAM" id="MobiDB-lite"/>
    </source>
</evidence>
<dbReference type="AlphaFoldDB" id="A0A8J4FHE5"/>
<feature type="region of interest" description="Disordered" evidence="2">
    <location>
        <begin position="313"/>
        <end position="367"/>
    </location>
</feature>
<feature type="compositionally biased region" description="Gly residues" evidence="2">
    <location>
        <begin position="27"/>
        <end position="38"/>
    </location>
</feature>
<comment type="caution">
    <text evidence="3">The sequence shown here is derived from an EMBL/GenBank/DDBJ whole genome shotgun (WGS) entry which is preliminary data.</text>
</comment>
<dbReference type="Gene3D" id="1.10.287.1490">
    <property type="match status" value="1"/>
</dbReference>
<feature type="region of interest" description="Disordered" evidence="2">
    <location>
        <begin position="419"/>
        <end position="521"/>
    </location>
</feature>
<dbReference type="EMBL" id="BNCQ01000013">
    <property type="protein sequence ID" value="GIM03031.1"/>
    <property type="molecule type" value="Genomic_DNA"/>
</dbReference>
<accession>A0A8J4FHE5</accession>
<reference evidence="3" key="1">
    <citation type="journal article" date="2021" name="Proc. Natl. Acad. Sci. U.S.A.">
        <title>Three genomes in the algal genus Volvox reveal the fate of a haploid sex-determining region after a transition to homothallism.</title>
        <authorList>
            <person name="Yamamoto K."/>
            <person name="Hamaji T."/>
            <person name="Kawai-Toyooka H."/>
            <person name="Matsuzaki R."/>
            <person name="Takahashi F."/>
            <person name="Nishimura Y."/>
            <person name="Kawachi M."/>
            <person name="Noguchi H."/>
            <person name="Minakuchi Y."/>
            <person name="Umen J.G."/>
            <person name="Toyoda A."/>
            <person name="Nozaki H."/>
        </authorList>
    </citation>
    <scope>NUCLEOTIDE SEQUENCE</scope>
    <source>
        <strain evidence="4">NIES-3785</strain>
        <strain evidence="3">NIES-3786</strain>
    </source>
</reference>
<feature type="region of interest" description="Disordered" evidence="2">
    <location>
        <begin position="25"/>
        <end position="47"/>
    </location>
</feature>
<protein>
    <submittedName>
        <fullName evidence="3">Uncharacterized protein</fullName>
    </submittedName>
</protein>
<feature type="compositionally biased region" description="Low complexity" evidence="2">
    <location>
        <begin position="446"/>
        <end position="455"/>
    </location>
</feature>